<dbReference type="InterPro" id="IPR002328">
    <property type="entry name" value="ADH_Zn_CS"/>
</dbReference>
<gene>
    <name evidence="17" type="ORF">FCM35_KLT16805</name>
</gene>
<dbReference type="FunFam" id="3.40.50.720:FF:000022">
    <property type="entry name" value="Cinnamyl alcohol dehydrogenase"/>
    <property type="match status" value="2"/>
</dbReference>
<dbReference type="Gene3D" id="3.90.180.10">
    <property type="entry name" value="Medium-chain alcohol dehydrogenases, catalytic domain"/>
    <property type="match status" value="2"/>
</dbReference>
<evidence type="ECO:0000256" key="3">
    <source>
        <dbReference type="ARBA" id="ARBA00011738"/>
    </source>
</evidence>
<dbReference type="Pfam" id="PF08240">
    <property type="entry name" value="ADH_N"/>
    <property type="match status" value="2"/>
</dbReference>
<organism evidence="17 18">
    <name type="scientific">Carex littledalei</name>
    <dbReference type="NCBI Taxonomy" id="544730"/>
    <lineage>
        <taxon>Eukaryota</taxon>
        <taxon>Viridiplantae</taxon>
        <taxon>Streptophyta</taxon>
        <taxon>Embryophyta</taxon>
        <taxon>Tracheophyta</taxon>
        <taxon>Spermatophyta</taxon>
        <taxon>Magnoliopsida</taxon>
        <taxon>Liliopsida</taxon>
        <taxon>Poales</taxon>
        <taxon>Cyperaceae</taxon>
        <taxon>Cyperoideae</taxon>
        <taxon>Cariceae</taxon>
        <taxon>Carex</taxon>
        <taxon>Carex subgen. Euthyceras</taxon>
    </lineage>
</organism>
<dbReference type="FunFam" id="3.90.180.10:FF:000004">
    <property type="entry name" value="probable cinnamyl alcohol dehydrogenase"/>
    <property type="match status" value="1"/>
</dbReference>
<sequence length="631" mass="67652">MYPIVPGHEIVGEVTEVGSKVNKFKLGDKVGIGFENYCPVPIFTYNSVDPEDGTVTYGGYSDMIVVNQDFVIPIPEGLPLDKAAPLLYAGITVYSPMKYHGLNAPGMHLGVVGLGGLGHVAVKFGKAFGMKVTVISSSPSKEKEAIERLGADSFLVSSNAEQMKEKWKTAQLENWIGGTRIRSTRIINTVSASHSVVPLLSLLKPNGKMIMVGLPEKPLEVPAFSLIMAVLEMIDFAGKHNVTADIELIAADYVNKAMERLAKADVRFRFKIAPEEEHPRKAFGLAAHDSSGVLSPFPFSRRNNGDNDVSIKILYCGICHSDLHSLKNEWHNTIYPIVAGHEIVGEIIEVGSNVKNFKVGDKVGVGCLVDSCNSCQGCTTGFENYCPGMILTYNSVLPGDGTITYGGYSDMVVVNQNFVIRIPESLPLDKAAPLLCAGITVYSPMKYHGLNTPGQHLGVVGLGGLGHVAVKFGKAFGMKVTVISSSPTKEKEAIERLGADAFLVSSNAEQMKAAVASMDGIIDTVSATHAIPPLLGLLKPNGKMILVGAPEKPLEVPAFALIFGGKTLAGSLIGGIKDTQEMIDFAGKNNVTADIELISADYVNKAMERLAKSDVRYRFVIDIAKTLKSNI</sequence>
<keyword evidence="9" id="KW-0560">Oxidoreductase</keyword>
<evidence type="ECO:0000256" key="14">
    <source>
        <dbReference type="ARBA" id="ARBA00049332"/>
    </source>
</evidence>
<dbReference type="AlphaFoldDB" id="A0A833RTX2"/>
<dbReference type="InterPro" id="IPR011032">
    <property type="entry name" value="GroES-like_sf"/>
</dbReference>
<dbReference type="InterPro" id="IPR020843">
    <property type="entry name" value="ER"/>
</dbReference>
<comment type="catalytic activity">
    <reaction evidence="13">
        <text>(E)-coniferol + NADP(+) = (E)-coniferaldehyde + NADPH + H(+)</text>
        <dbReference type="Rhea" id="RHEA:22444"/>
        <dbReference type="ChEBI" id="CHEBI:15378"/>
        <dbReference type="ChEBI" id="CHEBI:16547"/>
        <dbReference type="ChEBI" id="CHEBI:17745"/>
        <dbReference type="ChEBI" id="CHEBI:57783"/>
        <dbReference type="ChEBI" id="CHEBI:58349"/>
        <dbReference type="EC" id="1.1.1.195"/>
    </reaction>
    <physiologicalReaction direction="right-to-left" evidence="13">
        <dbReference type="Rhea" id="RHEA:22446"/>
    </physiologicalReaction>
</comment>
<dbReference type="OrthoDB" id="1879366at2759"/>
<dbReference type="Pfam" id="PF00107">
    <property type="entry name" value="ADH_zinc_N"/>
    <property type="match status" value="2"/>
</dbReference>
<comment type="pathway">
    <text evidence="2">Aromatic compound metabolism; phenylpropanoid biosynthesis.</text>
</comment>
<evidence type="ECO:0000256" key="4">
    <source>
        <dbReference type="ARBA" id="ARBA00013171"/>
    </source>
</evidence>
<dbReference type="GO" id="GO:0045551">
    <property type="term" value="F:cinnamyl-alcohol dehydrogenase activity"/>
    <property type="evidence" value="ECO:0007669"/>
    <property type="project" value="UniProtKB-EC"/>
</dbReference>
<dbReference type="EMBL" id="SWLB01000004">
    <property type="protein sequence ID" value="KAF3339334.1"/>
    <property type="molecule type" value="Genomic_DNA"/>
</dbReference>
<evidence type="ECO:0000256" key="7">
    <source>
        <dbReference type="ARBA" id="ARBA00022833"/>
    </source>
</evidence>
<evidence type="ECO:0000256" key="15">
    <source>
        <dbReference type="RuleBase" id="RU361277"/>
    </source>
</evidence>
<dbReference type="EC" id="1.1.1.195" evidence="4"/>
<dbReference type="Proteomes" id="UP000623129">
    <property type="component" value="Unassembled WGS sequence"/>
</dbReference>
<evidence type="ECO:0000256" key="13">
    <source>
        <dbReference type="ARBA" id="ARBA00049311"/>
    </source>
</evidence>
<dbReference type="Gene3D" id="3.40.50.720">
    <property type="entry name" value="NAD(P)-binding Rossmann-like Domain"/>
    <property type="match status" value="2"/>
</dbReference>
<reference evidence="17" key="1">
    <citation type="submission" date="2020-01" db="EMBL/GenBank/DDBJ databases">
        <title>Genome sequence of Kobresia littledalei, the first chromosome-level genome in the family Cyperaceae.</title>
        <authorList>
            <person name="Qu G."/>
        </authorList>
    </citation>
    <scope>NUCLEOTIDE SEQUENCE</scope>
    <source>
        <strain evidence="17">C.B.Clarke</strain>
        <tissue evidence="17">Leaf</tissue>
    </source>
</reference>
<evidence type="ECO:0000256" key="8">
    <source>
        <dbReference type="ARBA" id="ARBA00022857"/>
    </source>
</evidence>
<evidence type="ECO:0000256" key="1">
    <source>
        <dbReference type="ARBA" id="ARBA00001947"/>
    </source>
</evidence>
<dbReference type="SUPFAM" id="SSF50129">
    <property type="entry name" value="GroES-like"/>
    <property type="match status" value="2"/>
</dbReference>
<evidence type="ECO:0000313" key="18">
    <source>
        <dbReference type="Proteomes" id="UP000623129"/>
    </source>
</evidence>
<dbReference type="GO" id="GO:0008270">
    <property type="term" value="F:zinc ion binding"/>
    <property type="evidence" value="ECO:0007669"/>
    <property type="project" value="InterPro"/>
</dbReference>
<comment type="similarity">
    <text evidence="15">Belongs to the zinc-containing alcohol dehydrogenase family.</text>
</comment>
<comment type="catalytic activity">
    <reaction evidence="10">
        <text>(E)-4-coumaroyl alcohol + NADP(+) = (E)-4-coumaraldehyde + NADPH + H(+)</text>
        <dbReference type="Rhea" id="RHEA:45724"/>
        <dbReference type="ChEBI" id="CHEBI:15378"/>
        <dbReference type="ChEBI" id="CHEBI:28353"/>
        <dbReference type="ChEBI" id="CHEBI:57783"/>
        <dbReference type="ChEBI" id="CHEBI:58349"/>
        <dbReference type="ChEBI" id="CHEBI:64555"/>
        <dbReference type="EC" id="1.1.1.195"/>
    </reaction>
    <physiologicalReaction direction="right-to-left" evidence="10">
        <dbReference type="Rhea" id="RHEA:45726"/>
    </physiologicalReaction>
</comment>
<keyword evidence="6" id="KW-0438">Lignin biosynthesis</keyword>
<dbReference type="PROSITE" id="PS00059">
    <property type="entry name" value="ADH_ZINC"/>
    <property type="match status" value="2"/>
</dbReference>
<evidence type="ECO:0000256" key="5">
    <source>
        <dbReference type="ARBA" id="ARBA00022723"/>
    </source>
</evidence>
<comment type="cofactor">
    <cofactor evidence="1 15">
        <name>Zn(2+)</name>
        <dbReference type="ChEBI" id="CHEBI:29105"/>
    </cofactor>
</comment>
<keyword evidence="5 15" id="KW-0479">Metal-binding</keyword>
<comment type="caution">
    <text evidence="17">The sequence shown here is derived from an EMBL/GenBank/DDBJ whole genome shotgun (WGS) entry which is preliminary data.</text>
</comment>
<evidence type="ECO:0000256" key="11">
    <source>
        <dbReference type="ARBA" id="ARBA00048379"/>
    </source>
</evidence>
<evidence type="ECO:0000256" key="12">
    <source>
        <dbReference type="ARBA" id="ARBA00049226"/>
    </source>
</evidence>
<dbReference type="GO" id="GO:0009809">
    <property type="term" value="P:lignin biosynthetic process"/>
    <property type="evidence" value="ECO:0007669"/>
    <property type="project" value="UniProtKB-KW"/>
</dbReference>
<dbReference type="SMART" id="SM00829">
    <property type="entry name" value="PKS_ER"/>
    <property type="match status" value="1"/>
</dbReference>
<keyword evidence="7 15" id="KW-0862">Zinc</keyword>
<evidence type="ECO:0000256" key="2">
    <source>
        <dbReference type="ARBA" id="ARBA00004928"/>
    </source>
</evidence>
<feature type="domain" description="Enoyl reductase (ER)" evidence="16">
    <location>
        <begin position="286"/>
        <end position="621"/>
    </location>
</feature>
<proteinExistence type="inferred from homology"/>
<comment type="catalytic activity">
    <reaction evidence="14">
        <text>(E)-cinnamyl alcohol + NADP(+) = (E)-cinnamaldehyde + NADPH + H(+)</text>
        <dbReference type="Rhea" id="RHEA:10392"/>
        <dbReference type="ChEBI" id="CHEBI:15378"/>
        <dbReference type="ChEBI" id="CHEBI:16731"/>
        <dbReference type="ChEBI" id="CHEBI:33227"/>
        <dbReference type="ChEBI" id="CHEBI:57783"/>
        <dbReference type="ChEBI" id="CHEBI:58349"/>
        <dbReference type="EC" id="1.1.1.195"/>
    </reaction>
    <physiologicalReaction direction="right-to-left" evidence="14">
        <dbReference type="Rhea" id="RHEA:10394"/>
    </physiologicalReaction>
</comment>
<comment type="catalytic activity">
    <reaction evidence="12">
        <text>(E)-caffeyl alcohol + NADP(+) = (E)-caffeyl aldehyde + NADPH + H(+)</text>
        <dbReference type="Rhea" id="RHEA:45728"/>
        <dbReference type="ChEBI" id="CHEBI:15378"/>
        <dbReference type="ChEBI" id="CHEBI:28323"/>
        <dbReference type="ChEBI" id="CHEBI:31334"/>
        <dbReference type="ChEBI" id="CHEBI:57783"/>
        <dbReference type="ChEBI" id="CHEBI:58349"/>
    </reaction>
    <physiologicalReaction direction="right-to-left" evidence="12">
        <dbReference type="Rhea" id="RHEA:45730"/>
    </physiologicalReaction>
</comment>
<name>A0A833RTX2_9POAL</name>
<dbReference type="PANTHER" id="PTHR42683">
    <property type="entry name" value="ALDEHYDE REDUCTASE"/>
    <property type="match status" value="1"/>
</dbReference>
<keyword evidence="18" id="KW-1185">Reference proteome</keyword>
<dbReference type="InterPro" id="IPR036291">
    <property type="entry name" value="NAD(P)-bd_dom_sf"/>
</dbReference>
<dbReference type="InterPro" id="IPR013149">
    <property type="entry name" value="ADH-like_C"/>
</dbReference>
<dbReference type="InterPro" id="IPR047109">
    <property type="entry name" value="CAD-like"/>
</dbReference>
<evidence type="ECO:0000256" key="6">
    <source>
        <dbReference type="ARBA" id="ARBA00022733"/>
    </source>
</evidence>
<comment type="catalytic activity">
    <reaction evidence="11">
        <text>(E)-sinapyl alcohol + NADP(+) = (E)-sinapaldehyde + NADPH + H(+)</text>
        <dbReference type="Rhea" id="RHEA:45704"/>
        <dbReference type="ChEBI" id="CHEBI:15378"/>
        <dbReference type="ChEBI" id="CHEBI:27949"/>
        <dbReference type="ChEBI" id="CHEBI:57783"/>
        <dbReference type="ChEBI" id="CHEBI:58349"/>
        <dbReference type="ChEBI" id="CHEBI:64557"/>
        <dbReference type="EC" id="1.1.1.195"/>
    </reaction>
    <physiologicalReaction direction="right-to-left" evidence="11">
        <dbReference type="Rhea" id="RHEA:45706"/>
    </physiologicalReaction>
</comment>
<keyword evidence="8" id="KW-0521">NADP</keyword>
<protein>
    <recommendedName>
        <fullName evidence="4">cinnamyl-alcohol dehydrogenase</fullName>
        <ecNumber evidence="4">1.1.1.195</ecNumber>
    </recommendedName>
</protein>
<evidence type="ECO:0000256" key="9">
    <source>
        <dbReference type="ARBA" id="ARBA00023002"/>
    </source>
</evidence>
<evidence type="ECO:0000256" key="10">
    <source>
        <dbReference type="ARBA" id="ARBA00047329"/>
    </source>
</evidence>
<accession>A0A833RTX2</accession>
<comment type="subunit">
    <text evidence="3">Homodimer.</text>
</comment>
<evidence type="ECO:0000259" key="16">
    <source>
        <dbReference type="SMART" id="SM00829"/>
    </source>
</evidence>
<dbReference type="CDD" id="cd05283">
    <property type="entry name" value="CAD1"/>
    <property type="match status" value="2"/>
</dbReference>
<dbReference type="SUPFAM" id="SSF51735">
    <property type="entry name" value="NAD(P)-binding Rossmann-fold domains"/>
    <property type="match status" value="2"/>
</dbReference>
<dbReference type="InterPro" id="IPR013154">
    <property type="entry name" value="ADH-like_N"/>
</dbReference>
<evidence type="ECO:0000313" key="17">
    <source>
        <dbReference type="EMBL" id="KAF3339334.1"/>
    </source>
</evidence>